<proteinExistence type="predicted"/>
<reference evidence="1" key="1">
    <citation type="submission" date="2014-11" db="EMBL/GenBank/DDBJ databases">
        <authorList>
            <person name="Amaro Gonzalez C."/>
        </authorList>
    </citation>
    <scope>NUCLEOTIDE SEQUENCE</scope>
</reference>
<sequence length="23" mass="2648">MVQAIHDWTTRAGVVTRCSCWNI</sequence>
<dbReference type="AlphaFoldDB" id="A0A0E9U9J9"/>
<name>A0A0E9U9J9_ANGAN</name>
<evidence type="ECO:0000313" key="1">
    <source>
        <dbReference type="EMBL" id="JAH61830.1"/>
    </source>
</evidence>
<dbReference type="EMBL" id="GBXM01046747">
    <property type="protein sequence ID" value="JAH61830.1"/>
    <property type="molecule type" value="Transcribed_RNA"/>
</dbReference>
<organism evidence="1">
    <name type="scientific">Anguilla anguilla</name>
    <name type="common">European freshwater eel</name>
    <name type="synonym">Muraena anguilla</name>
    <dbReference type="NCBI Taxonomy" id="7936"/>
    <lineage>
        <taxon>Eukaryota</taxon>
        <taxon>Metazoa</taxon>
        <taxon>Chordata</taxon>
        <taxon>Craniata</taxon>
        <taxon>Vertebrata</taxon>
        <taxon>Euteleostomi</taxon>
        <taxon>Actinopterygii</taxon>
        <taxon>Neopterygii</taxon>
        <taxon>Teleostei</taxon>
        <taxon>Anguilliformes</taxon>
        <taxon>Anguillidae</taxon>
        <taxon>Anguilla</taxon>
    </lineage>
</organism>
<protein>
    <submittedName>
        <fullName evidence="1">Uncharacterized protein</fullName>
    </submittedName>
</protein>
<reference evidence="1" key="2">
    <citation type="journal article" date="2015" name="Fish Shellfish Immunol.">
        <title>Early steps in the European eel (Anguilla anguilla)-Vibrio vulnificus interaction in the gills: Role of the RtxA13 toxin.</title>
        <authorList>
            <person name="Callol A."/>
            <person name="Pajuelo D."/>
            <person name="Ebbesson L."/>
            <person name="Teles M."/>
            <person name="MacKenzie S."/>
            <person name="Amaro C."/>
        </authorList>
    </citation>
    <scope>NUCLEOTIDE SEQUENCE</scope>
</reference>
<accession>A0A0E9U9J9</accession>